<dbReference type="EMBL" id="JAPZBS010000004">
    <property type="protein sequence ID" value="KAJ5378294.1"/>
    <property type="molecule type" value="Genomic_DNA"/>
</dbReference>
<reference evidence="1" key="2">
    <citation type="journal article" date="2023" name="IMA Fungus">
        <title>Comparative genomic study of the Penicillium genus elucidates a diverse pangenome and 15 lateral gene transfer events.</title>
        <authorList>
            <person name="Petersen C."/>
            <person name="Sorensen T."/>
            <person name="Nielsen M.R."/>
            <person name="Sondergaard T.E."/>
            <person name="Sorensen J.L."/>
            <person name="Fitzpatrick D.A."/>
            <person name="Frisvad J.C."/>
            <person name="Nielsen K.L."/>
        </authorList>
    </citation>
    <scope>NUCLEOTIDE SEQUENCE</scope>
    <source>
        <strain evidence="1">IBT 29864</strain>
    </source>
</reference>
<reference evidence="1" key="1">
    <citation type="submission" date="2022-11" db="EMBL/GenBank/DDBJ databases">
        <authorList>
            <person name="Petersen C."/>
        </authorList>
    </citation>
    <scope>NUCLEOTIDE SEQUENCE</scope>
    <source>
        <strain evidence="1">IBT 29864</strain>
    </source>
</reference>
<proteinExistence type="predicted"/>
<comment type="caution">
    <text evidence="1">The sequence shown here is derived from an EMBL/GenBank/DDBJ whole genome shotgun (WGS) entry which is preliminary data.</text>
</comment>
<evidence type="ECO:0000313" key="2">
    <source>
        <dbReference type="Proteomes" id="UP001147782"/>
    </source>
</evidence>
<dbReference type="GeneID" id="81437811"/>
<gene>
    <name evidence="1" type="ORF">N7496_005703</name>
</gene>
<evidence type="ECO:0000313" key="1">
    <source>
        <dbReference type="EMBL" id="KAJ5378294.1"/>
    </source>
</evidence>
<protein>
    <submittedName>
        <fullName evidence="1">Uncharacterized protein</fullName>
    </submittedName>
</protein>
<dbReference type="AlphaFoldDB" id="A0A9W9VEY0"/>
<accession>A0A9W9VEY0</accession>
<sequence>MTKSPKELSAAVGAGCVKGLQLPFTGLTTVLPDQYPSGKGKLSENITSYASVTSQGGVIYPQTTILPRRRKADADTGEDGSVAYSKEIYSI</sequence>
<dbReference type="Proteomes" id="UP001147782">
    <property type="component" value="Unassembled WGS sequence"/>
</dbReference>
<keyword evidence="2" id="KW-1185">Reference proteome</keyword>
<name>A0A9W9VEY0_9EURO</name>
<dbReference type="RefSeq" id="XP_056557157.1">
    <property type="nucleotide sequence ID" value="XM_056698632.1"/>
</dbReference>
<organism evidence="1 2">
    <name type="scientific">Penicillium cataractarum</name>
    <dbReference type="NCBI Taxonomy" id="2100454"/>
    <lineage>
        <taxon>Eukaryota</taxon>
        <taxon>Fungi</taxon>
        <taxon>Dikarya</taxon>
        <taxon>Ascomycota</taxon>
        <taxon>Pezizomycotina</taxon>
        <taxon>Eurotiomycetes</taxon>
        <taxon>Eurotiomycetidae</taxon>
        <taxon>Eurotiales</taxon>
        <taxon>Aspergillaceae</taxon>
        <taxon>Penicillium</taxon>
    </lineage>
</organism>